<dbReference type="SUPFAM" id="SSF53850">
    <property type="entry name" value="Periplasmic binding protein-like II"/>
    <property type="match status" value="1"/>
</dbReference>
<proteinExistence type="predicted"/>
<reference evidence="1" key="1">
    <citation type="journal article" date="2014" name="Front. Microbiol.">
        <title>High frequency of phylogenetically diverse reductive dehalogenase-homologous genes in deep subseafloor sedimentary metagenomes.</title>
        <authorList>
            <person name="Kawai M."/>
            <person name="Futagami T."/>
            <person name="Toyoda A."/>
            <person name="Takaki Y."/>
            <person name="Nishi S."/>
            <person name="Hori S."/>
            <person name="Arai W."/>
            <person name="Tsubouchi T."/>
            <person name="Morono Y."/>
            <person name="Uchiyama I."/>
            <person name="Ito T."/>
            <person name="Fujiyama A."/>
            <person name="Inagaki F."/>
            <person name="Takami H."/>
        </authorList>
    </citation>
    <scope>NUCLEOTIDE SEQUENCE</scope>
    <source>
        <strain evidence="1">Expedition CK06-06</strain>
    </source>
</reference>
<accession>X1N0Z1</accession>
<dbReference type="Gene3D" id="3.40.190.10">
    <property type="entry name" value="Periplasmic binding protein-like II"/>
    <property type="match status" value="2"/>
</dbReference>
<protein>
    <recommendedName>
        <fullName evidence="2">Extracellular solute-binding protein</fullName>
    </recommendedName>
</protein>
<feature type="non-terminal residue" evidence="1">
    <location>
        <position position="209"/>
    </location>
</feature>
<gene>
    <name evidence="1" type="ORF">S06H3_29794</name>
</gene>
<dbReference type="AlphaFoldDB" id="X1N0Z1"/>
<organism evidence="1">
    <name type="scientific">marine sediment metagenome</name>
    <dbReference type="NCBI Taxonomy" id="412755"/>
    <lineage>
        <taxon>unclassified sequences</taxon>
        <taxon>metagenomes</taxon>
        <taxon>ecological metagenomes</taxon>
    </lineage>
</organism>
<comment type="caution">
    <text evidence="1">The sequence shown here is derived from an EMBL/GenBank/DDBJ whole genome shotgun (WGS) entry which is preliminary data.</text>
</comment>
<evidence type="ECO:0000313" key="1">
    <source>
        <dbReference type="EMBL" id="GAI23931.1"/>
    </source>
</evidence>
<dbReference type="EMBL" id="BARV01017488">
    <property type="protein sequence ID" value="GAI23931.1"/>
    <property type="molecule type" value="Genomic_DNA"/>
</dbReference>
<sequence length="209" mass="23595">MATVVQADPNNMVAISDIWDEDWERWLGRAGEFLGGTVNGKLWIASLDAQTECIWVYKDLFEQCGVKVPPAGQPLTVDTLISMVEPASQLGYDLLTAGFMEPWVIHGYYFNAVHQLQPTDTPDVLLQAMEGEISWQQDMFALPIQAFAKMHNARVWKEESLNIDYQVSSVERWVSKKAIGLWANGDWFVTAVDEYIPKENTPDNPNVVT</sequence>
<evidence type="ECO:0008006" key="2">
    <source>
        <dbReference type="Google" id="ProtNLM"/>
    </source>
</evidence>
<name>X1N0Z1_9ZZZZ</name>